<evidence type="ECO:0000256" key="7">
    <source>
        <dbReference type="ARBA" id="ARBA00022741"/>
    </source>
</evidence>
<dbReference type="InterPro" id="IPR015865">
    <property type="entry name" value="Riboflavin_kinase_bac/euk"/>
</dbReference>
<keyword evidence="3 14" id="KW-0285">Flavoprotein</keyword>
<keyword evidence="4 14" id="KW-0288">FMN</keyword>
<dbReference type="GO" id="GO:0006747">
    <property type="term" value="P:FAD biosynthetic process"/>
    <property type="evidence" value="ECO:0007669"/>
    <property type="project" value="UniProtKB-UniRule"/>
</dbReference>
<dbReference type="EC" id="2.7.7.2" evidence="14"/>
<dbReference type="InterPro" id="IPR015864">
    <property type="entry name" value="FAD_synthase"/>
</dbReference>
<dbReference type="Pfam" id="PF06574">
    <property type="entry name" value="FAD_syn"/>
    <property type="match status" value="1"/>
</dbReference>
<dbReference type="PIRSF" id="PIRSF004491">
    <property type="entry name" value="FAD_Synth"/>
    <property type="match status" value="1"/>
</dbReference>
<dbReference type="FunFam" id="3.40.50.620:FF:000021">
    <property type="entry name" value="Riboflavin biosynthesis protein"/>
    <property type="match status" value="1"/>
</dbReference>
<evidence type="ECO:0000256" key="14">
    <source>
        <dbReference type="PIRNR" id="PIRNR004491"/>
    </source>
</evidence>
<evidence type="ECO:0000256" key="12">
    <source>
        <dbReference type="ARBA" id="ARBA00047880"/>
    </source>
</evidence>
<reference evidence="16" key="1">
    <citation type="submission" date="2020-10" db="EMBL/GenBank/DDBJ databases">
        <authorList>
            <person name="Gilroy R."/>
        </authorList>
    </citation>
    <scope>NUCLEOTIDE SEQUENCE</scope>
    <source>
        <strain evidence="16">11300</strain>
    </source>
</reference>
<dbReference type="SMART" id="SM00904">
    <property type="entry name" value="Flavokinase"/>
    <property type="match status" value="1"/>
</dbReference>
<dbReference type="Pfam" id="PF01687">
    <property type="entry name" value="Flavokinase"/>
    <property type="match status" value="1"/>
</dbReference>
<evidence type="ECO:0000256" key="9">
    <source>
        <dbReference type="ARBA" id="ARBA00022827"/>
    </source>
</evidence>
<keyword evidence="8 14" id="KW-0418">Kinase</keyword>
<dbReference type="InterPro" id="IPR023465">
    <property type="entry name" value="Riboflavin_kinase_dom_sf"/>
</dbReference>
<dbReference type="EMBL" id="DVMO01000035">
    <property type="protein sequence ID" value="HIU27155.1"/>
    <property type="molecule type" value="Genomic_DNA"/>
</dbReference>
<evidence type="ECO:0000259" key="15">
    <source>
        <dbReference type="SMART" id="SM00904"/>
    </source>
</evidence>
<evidence type="ECO:0000256" key="1">
    <source>
        <dbReference type="ARBA" id="ARBA00004726"/>
    </source>
</evidence>
<evidence type="ECO:0000256" key="10">
    <source>
        <dbReference type="ARBA" id="ARBA00022840"/>
    </source>
</evidence>
<dbReference type="CDD" id="cd02064">
    <property type="entry name" value="FAD_synthetase_N"/>
    <property type="match status" value="1"/>
</dbReference>
<dbReference type="Gene3D" id="2.40.30.30">
    <property type="entry name" value="Riboflavin kinase-like"/>
    <property type="match status" value="1"/>
</dbReference>
<comment type="similarity">
    <text evidence="14">Belongs to the ribF family.</text>
</comment>
<protein>
    <recommendedName>
        <fullName evidence="14">Riboflavin biosynthesis protein</fullName>
    </recommendedName>
    <domain>
        <recommendedName>
            <fullName evidence="14">Riboflavin kinase</fullName>
            <ecNumber evidence="14">2.7.1.26</ecNumber>
        </recommendedName>
        <alternativeName>
            <fullName evidence="14">Flavokinase</fullName>
        </alternativeName>
    </domain>
    <domain>
        <recommendedName>
            <fullName evidence="14">FMN adenylyltransferase</fullName>
            <ecNumber evidence="14">2.7.7.2</ecNumber>
        </recommendedName>
        <alternativeName>
            <fullName evidence="14">FAD pyrophosphorylase</fullName>
        </alternativeName>
        <alternativeName>
            <fullName evidence="14">FAD synthase</fullName>
        </alternativeName>
    </domain>
</protein>
<dbReference type="GO" id="GO:0009398">
    <property type="term" value="P:FMN biosynthetic process"/>
    <property type="evidence" value="ECO:0007669"/>
    <property type="project" value="UniProtKB-UniRule"/>
</dbReference>
<comment type="pathway">
    <text evidence="2 14">Cofactor biosynthesis; FMN biosynthesis; FMN from riboflavin (ATP route): step 1/1.</text>
</comment>
<evidence type="ECO:0000256" key="11">
    <source>
        <dbReference type="ARBA" id="ARBA00023268"/>
    </source>
</evidence>
<evidence type="ECO:0000256" key="6">
    <source>
        <dbReference type="ARBA" id="ARBA00022695"/>
    </source>
</evidence>
<feature type="domain" description="Riboflavin kinase" evidence="15">
    <location>
        <begin position="182"/>
        <end position="306"/>
    </location>
</feature>
<name>A0A9D1L7M7_9FIRM</name>
<dbReference type="NCBIfam" id="NF004162">
    <property type="entry name" value="PRK05627.1-5"/>
    <property type="match status" value="1"/>
</dbReference>
<dbReference type="SUPFAM" id="SSF82114">
    <property type="entry name" value="Riboflavin kinase-like"/>
    <property type="match status" value="1"/>
</dbReference>
<evidence type="ECO:0000256" key="3">
    <source>
        <dbReference type="ARBA" id="ARBA00022630"/>
    </source>
</evidence>
<dbReference type="Proteomes" id="UP000824091">
    <property type="component" value="Unassembled WGS sequence"/>
</dbReference>
<dbReference type="InterPro" id="IPR002606">
    <property type="entry name" value="Riboflavin_kinase_bac"/>
</dbReference>
<evidence type="ECO:0000313" key="16">
    <source>
        <dbReference type="EMBL" id="HIU27155.1"/>
    </source>
</evidence>
<evidence type="ECO:0000256" key="2">
    <source>
        <dbReference type="ARBA" id="ARBA00005201"/>
    </source>
</evidence>
<sequence length="307" mass="34628">MKIFNSLDEINDIQPCAVALGNFDGVHKGHQQLINKAVRAAQRHGIKSAVFTFSNHPKSMLPGNKEVKNIIYQEEKIALIEKLGVDYLFNIKFTKEIQTMDPVDFIRKLLYGKLMAAETFCGFNYRFGYKAAGNIKLLREEGKRLGIRVNVIEPVIIDGEVVSSTLIRSLIRSGDVDECAKYLGRNYDIGGEVVVGNRLGKKLGFPTSNIMIDETMVTPPNGVYITYCIYNGIKYPSVTNVGVKPTVGTYKKNMETHIFNFNKELYGKHIKIEFLKMTRDEVKFGSVDELSAQIARDCRQAKEYHGI</sequence>
<keyword evidence="11" id="KW-0511">Multifunctional enzyme</keyword>
<dbReference type="AlphaFoldDB" id="A0A9D1L7M7"/>
<evidence type="ECO:0000313" key="17">
    <source>
        <dbReference type="Proteomes" id="UP000824091"/>
    </source>
</evidence>
<dbReference type="Gene3D" id="3.40.50.620">
    <property type="entry name" value="HUPs"/>
    <property type="match status" value="1"/>
</dbReference>
<keyword evidence="9 14" id="KW-0274">FAD</keyword>
<dbReference type="SUPFAM" id="SSF52374">
    <property type="entry name" value="Nucleotidylyl transferase"/>
    <property type="match status" value="1"/>
</dbReference>
<dbReference type="InterPro" id="IPR023468">
    <property type="entry name" value="Riboflavin_kinase"/>
</dbReference>
<dbReference type="EC" id="2.7.1.26" evidence="14"/>
<comment type="catalytic activity">
    <reaction evidence="13 14">
        <text>FMN + ATP + H(+) = FAD + diphosphate</text>
        <dbReference type="Rhea" id="RHEA:17237"/>
        <dbReference type="ChEBI" id="CHEBI:15378"/>
        <dbReference type="ChEBI" id="CHEBI:30616"/>
        <dbReference type="ChEBI" id="CHEBI:33019"/>
        <dbReference type="ChEBI" id="CHEBI:57692"/>
        <dbReference type="ChEBI" id="CHEBI:58210"/>
        <dbReference type="EC" id="2.7.7.2"/>
    </reaction>
</comment>
<keyword evidence="6 14" id="KW-0548">Nucleotidyltransferase</keyword>
<dbReference type="PANTHER" id="PTHR22749">
    <property type="entry name" value="RIBOFLAVIN KINASE/FMN ADENYLYLTRANSFERASE"/>
    <property type="match status" value="1"/>
</dbReference>
<organism evidence="16 17">
    <name type="scientific">Candidatus Fimisoma avicola</name>
    <dbReference type="NCBI Taxonomy" id="2840826"/>
    <lineage>
        <taxon>Bacteria</taxon>
        <taxon>Bacillati</taxon>
        <taxon>Bacillota</taxon>
        <taxon>Clostridia</taxon>
        <taxon>Eubacteriales</taxon>
        <taxon>Candidatus Fimisoma</taxon>
    </lineage>
</organism>
<dbReference type="GO" id="GO:0003919">
    <property type="term" value="F:FMN adenylyltransferase activity"/>
    <property type="evidence" value="ECO:0007669"/>
    <property type="project" value="UniProtKB-UniRule"/>
</dbReference>
<evidence type="ECO:0000256" key="13">
    <source>
        <dbReference type="ARBA" id="ARBA00049494"/>
    </source>
</evidence>
<reference evidence="16" key="2">
    <citation type="journal article" date="2021" name="PeerJ">
        <title>Extensive microbial diversity within the chicken gut microbiome revealed by metagenomics and culture.</title>
        <authorList>
            <person name="Gilroy R."/>
            <person name="Ravi A."/>
            <person name="Getino M."/>
            <person name="Pursley I."/>
            <person name="Horton D.L."/>
            <person name="Alikhan N.F."/>
            <person name="Baker D."/>
            <person name="Gharbi K."/>
            <person name="Hall N."/>
            <person name="Watson M."/>
            <person name="Adriaenssens E.M."/>
            <person name="Foster-Nyarko E."/>
            <person name="Jarju S."/>
            <person name="Secka A."/>
            <person name="Antonio M."/>
            <person name="Oren A."/>
            <person name="Chaudhuri R.R."/>
            <person name="La Ragione R."/>
            <person name="Hildebrand F."/>
            <person name="Pallen M.J."/>
        </authorList>
    </citation>
    <scope>NUCLEOTIDE SEQUENCE</scope>
    <source>
        <strain evidence="16">11300</strain>
    </source>
</reference>
<comment type="caution">
    <text evidence="16">The sequence shown here is derived from an EMBL/GenBank/DDBJ whole genome shotgun (WGS) entry which is preliminary data.</text>
</comment>
<dbReference type="GO" id="GO:0005524">
    <property type="term" value="F:ATP binding"/>
    <property type="evidence" value="ECO:0007669"/>
    <property type="project" value="UniProtKB-UniRule"/>
</dbReference>
<comment type="catalytic activity">
    <reaction evidence="12 14">
        <text>riboflavin + ATP = FMN + ADP + H(+)</text>
        <dbReference type="Rhea" id="RHEA:14357"/>
        <dbReference type="ChEBI" id="CHEBI:15378"/>
        <dbReference type="ChEBI" id="CHEBI:30616"/>
        <dbReference type="ChEBI" id="CHEBI:57986"/>
        <dbReference type="ChEBI" id="CHEBI:58210"/>
        <dbReference type="ChEBI" id="CHEBI:456216"/>
        <dbReference type="EC" id="2.7.1.26"/>
    </reaction>
</comment>
<dbReference type="NCBIfam" id="TIGR00083">
    <property type="entry name" value="ribF"/>
    <property type="match status" value="1"/>
</dbReference>
<keyword evidence="10 14" id="KW-0067">ATP-binding</keyword>
<proteinExistence type="inferred from homology"/>
<evidence type="ECO:0000256" key="4">
    <source>
        <dbReference type="ARBA" id="ARBA00022643"/>
    </source>
</evidence>
<evidence type="ECO:0000256" key="5">
    <source>
        <dbReference type="ARBA" id="ARBA00022679"/>
    </source>
</evidence>
<dbReference type="InterPro" id="IPR014729">
    <property type="entry name" value="Rossmann-like_a/b/a_fold"/>
</dbReference>
<evidence type="ECO:0000256" key="8">
    <source>
        <dbReference type="ARBA" id="ARBA00022777"/>
    </source>
</evidence>
<dbReference type="PANTHER" id="PTHR22749:SF6">
    <property type="entry name" value="RIBOFLAVIN KINASE"/>
    <property type="match status" value="1"/>
</dbReference>
<comment type="pathway">
    <text evidence="1 14">Cofactor biosynthesis; FAD biosynthesis; FAD from FMN: step 1/1.</text>
</comment>
<dbReference type="GO" id="GO:0008531">
    <property type="term" value="F:riboflavin kinase activity"/>
    <property type="evidence" value="ECO:0007669"/>
    <property type="project" value="UniProtKB-UniRule"/>
</dbReference>
<dbReference type="GO" id="GO:0009231">
    <property type="term" value="P:riboflavin biosynthetic process"/>
    <property type="evidence" value="ECO:0007669"/>
    <property type="project" value="InterPro"/>
</dbReference>
<gene>
    <name evidence="16" type="ORF">IAD16_02085</name>
</gene>
<keyword evidence="7 14" id="KW-0547">Nucleotide-binding</keyword>
<dbReference type="NCBIfam" id="NF004160">
    <property type="entry name" value="PRK05627.1-3"/>
    <property type="match status" value="1"/>
</dbReference>
<keyword evidence="5 14" id="KW-0808">Transferase</keyword>
<accession>A0A9D1L7M7</accession>